<keyword evidence="2" id="KW-0255">Endonuclease</keyword>
<dbReference type="AlphaFoldDB" id="A0A8X8KHW8"/>
<name>A0A8X8KHW8_STAHO</name>
<dbReference type="Pfam" id="PF04480">
    <property type="entry name" value="DUF559"/>
    <property type="match status" value="1"/>
</dbReference>
<feature type="domain" description="DUF559" evidence="1">
    <location>
        <begin position="54"/>
        <end position="113"/>
    </location>
</feature>
<keyword evidence="2" id="KW-0378">Hydrolase</keyword>
<dbReference type="RefSeq" id="WP_209244301.1">
    <property type="nucleotide sequence ID" value="NZ_JAGHKT020000002.1"/>
</dbReference>
<keyword evidence="2" id="KW-0540">Nuclease</keyword>
<dbReference type="EMBL" id="JAGHKT020000002">
    <property type="protein sequence ID" value="MCM5671461.1"/>
    <property type="molecule type" value="Genomic_DNA"/>
</dbReference>
<accession>A0A8X8KHW8</accession>
<proteinExistence type="predicted"/>
<dbReference type="Proteomes" id="UP000665944">
    <property type="component" value="Unassembled WGS sequence"/>
</dbReference>
<dbReference type="InterPro" id="IPR007569">
    <property type="entry name" value="DUF559"/>
</dbReference>
<keyword evidence="3" id="KW-1185">Reference proteome</keyword>
<organism evidence="2 3">
    <name type="scientific">Staphylococcus hominis</name>
    <dbReference type="NCBI Taxonomy" id="1290"/>
    <lineage>
        <taxon>Bacteria</taxon>
        <taxon>Bacillati</taxon>
        <taxon>Bacillota</taxon>
        <taxon>Bacilli</taxon>
        <taxon>Bacillales</taxon>
        <taxon>Staphylococcaceae</taxon>
        <taxon>Staphylococcus</taxon>
    </lineage>
</organism>
<gene>
    <name evidence="2" type="ORF">J7T32_001600</name>
</gene>
<comment type="caution">
    <text evidence="2">The sequence shown here is derived from an EMBL/GenBank/DDBJ whole genome shotgun (WGS) entry which is preliminary data.</text>
</comment>
<evidence type="ECO:0000313" key="3">
    <source>
        <dbReference type="Proteomes" id="UP000665944"/>
    </source>
</evidence>
<evidence type="ECO:0000259" key="1">
    <source>
        <dbReference type="Pfam" id="PF04480"/>
    </source>
</evidence>
<protein>
    <submittedName>
        <fullName evidence="2">Endonuclease domain-containing protein</fullName>
    </submittedName>
</protein>
<evidence type="ECO:0000313" key="2">
    <source>
        <dbReference type="EMBL" id="MCM5671461.1"/>
    </source>
</evidence>
<dbReference type="GO" id="GO:0004519">
    <property type="term" value="F:endonuclease activity"/>
    <property type="evidence" value="ECO:0007669"/>
    <property type="project" value="UniProtKB-KW"/>
</dbReference>
<dbReference type="Gene3D" id="3.40.960.10">
    <property type="entry name" value="VSR Endonuclease"/>
    <property type="match status" value="1"/>
</dbReference>
<sequence>MNELQLSKNALKSFDKRGKFDFTLHENMFASLFPNFERQVTFGTGKNGLEKWCTKKFTADFYDSQNHIVIEIDGASHQTERQQIVDRMKELFFFEKGIKVYRISNEKVKELFEQETKKGGEILNGIFC</sequence>
<reference evidence="2 3" key="1">
    <citation type="submission" date="2022-06" db="EMBL/GenBank/DDBJ databases">
        <title>Staphylococcus hominis ShoR14 genome sequence.</title>
        <authorList>
            <person name="Yeo C.C."/>
            <person name="Chew C.H."/>
            <person name="Che Hamzah A.M."/>
            <person name="Al-Trad E.I."/>
        </authorList>
    </citation>
    <scope>NUCLEOTIDE SEQUENCE [LARGE SCALE GENOMIC DNA]</scope>
    <source>
        <strain evidence="2 3">ShoR14</strain>
    </source>
</reference>